<accession>A0AAX3EAP1</accession>
<proteinExistence type="predicted"/>
<organism evidence="1 2">
    <name type="scientific">Methanoculleus submarinus</name>
    <dbReference type="NCBI Taxonomy" id="204050"/>
    <lineage>
        <taxon>Archaea</taxon>
        <taxon>Methanobacteriati</taxon>
        <taxon>Methanobacteriota</taxon>
        <taxon>Stenosarchaea group</taxon>
        <taxon>Methanomicrobia</taxon>
        <taxon>Methanomicrobiales</taxon>
        <taxon>Methanomicrobiaceae</taxon>
        <taxon>Methanoculleus</taxon>
    </lineage>
</organism>
<dbReference type="EMBL" id="CP109831">
    <property type="protein sequence ID" value="UYU19299.1"/>
    <property type="molecule type" value="Genomic_DNA"/>
</dbReference>
<dbReference type="RefSeq" id="WP_011844824.1">
    <property type="nucleotide sequence ID" value="NZ_CP109831.1"/>
</dbReference>
<name>A0AAX3EAP1_9EURY</name>
<gene>
    <name evidence="1" type="ORF">OH143_04200</name>
</gene>
<keyword evidence="2" id="KW-1185">Reference proteome</keyword>
<dbReference type="AlphaFoldDB" id="A0AAX3EAP1"/>
<dbReference type="GeneID" id="76730066"/>
<dbReference type="Proteomes" id="UP001156196">
    <property type="component" value="Chromosome"/>
</dbReference>
<protein>
    <submittedName>
        <fullName evidence="1">Uncharacterized protein</fullName>
    </submittedName>
</protein>
<evidence type="ECO:0000313" key="1">
    <source>
        <dbReference type="EMBL" id="UYU19299.1"/>
    </source>
</evidence>
<dbReference type="GeneID" id="4848069"/>
<evidence type="ECO:0000313" key="2">
    <source>
        <dbReference type="Proteomes" id="UP001156196"/>
    </source>
</evidence>
<dbReference type="KEGG" id="msum:OH143_04200"/>
<sequence>MMDELKEKLKFPTFIRGTVPDAVYLDSVYTQLVLIEFASGQKAYVFDGAFEGHMLCTPDMIGGIREVILAMLVSSLEKMEAAEKSVDAPLDLQGDYAGPDLDINGCIEEIIIPDDPKRAERWHGAIVDFEAGRMLIDIDKKNSYLQLDVGDYVHAYGRVDLRGIE</sequence>
<reference evidence="1" key="1">
    <citation type="submission" date="2022-10" db="EMBL/GenBank/DDBJ databases">
        <title>Complete genome of Methanoculleus submarinus DSM 15122.</title>
        <authorList>
            <person name="Chen S.-C."/>
            <person name="Lai S.-J."/>
            <person name="You Y.-T."/>
        </authorList>
    </citation>
    <scope>NUCLEOTIDE SEQUENCE</scope>
    <source>
        <strain evidence="1">DSM 15122</strain>
    </source>
</reference>